<evidence type="ECO:0000256" key="2">
    <source>
        <dbReference type="SAM" id="MobiDB-lite"/>
    </source>
</evidence>
<protein>
    <recommendedName>
        <fullName evidence="3">CCHC-type domain-containing protein</fullName>
    </recommendedName>
</protein>
<sequence length="229" mass="25401">MLCSHVPRVMEILHLEEIPAKHIVKRCTKDARDILSQHRAQYQRDNSANMSFTCRHSKLYLKAMEVVRMDDASATAYDHLYEGLDALLVSGAPLAEKRVGLGLHDRMAGLTPGTLLGNDEIAYLGGDGAEKCISTGNSVNVNGLHGLKAPDKQRGVGRSTNSREKASYEGLSRRNRFCSICRCEGHKQTTCPERRDALKKPRKPGRCKNCGMEGHRRTTCTRPLGVTEK</sequence>
<dbReference type="AlphaFoldDB" id="A0A9R0Q2N9"/>
<gene>
    <name evidence="4" type="ORF">TRITD_1Av1G022710</name>
</gene>
<organism evidence="4 5">
    <name type="scientific">Triticum turgidum subsp. durum</name>
    <name type="common">Durum wheat</name>
    <name type="synonym">Triticum durum</name>
    <dbReference type="NCBI Taxonomy" id="4567"/>
    <lineage>
        <taxon>Eukaryota</taxon>
        <taxon>Viridiplantae</taxon>
        <taxon>Streptophyta</taxon>
        <taxon>Embryophyta</taxon>
        <taxon>Tracheophyta</taxon>
        <taxon>Spermatophyta</taxon>
        <taxon>Magnoliopsida</taxon>
        <taxon>Liliopsida</taxon>
        <taxon>Poales</taxon>
        <taxon>Poaceae</taxon>
        <taxon>BOP clade</taxon>
        <taxon>Pooideae</taxon>
        <taxon>Triticodae</taxon>
        <taxon>Triticeae</taxon>
        <taxon>Triticinae</taxon>
        <taxon>Triticum</taxon>
    </lineage>
</organism>
<feature type="region of interest" description="Disordered" evidence="2">
    <location>
        <begin position="144"/>
        <end position="168"/>
    </location>
</feature>
<keyword evidence="1" id="KW-0479">Metal-binding</keyword>
<evidence type="ECO:0000256" key="1">
    <source>
        <dbReference type="PROSITE-ProRule" id="PRU00047"/>
    </source>
</evidence>
<keyword evidence="1" id="KW-0863">Zinc-finger</keyword>
<dbReference type="Proteomes" id="UP000324705">
    <property type="component" value="Chromosome 1A"/>
</dbReference>
<dbReference type="PROSITE" id="PS50158">
    <property type="entry name" value="ZF_CCHC"/>
    <property type="match status" value="1"/>
</dbReference>
<dbReference type="GO" id="GO:0003676">
    <property type="term" value="F:nucleic acid binding"/>
    <property type="evidence" value="ECO:0007669"/>
    <property type="project" value="InterPro"/>
</dbReference>
<proteinExistence type="predicted"/>
<reference evidence="4 5" key="1">
    <citation type="submission" date="2017-09" db="EMBL/GenBank/DDBJ databases">
        <authorList>
            <consortium name="International Durum Wheat Genome Sequencing Consortium (IDWGSC)"/>
            <person name="Milanesi L."/>
        </authorList>
    </citation>
    <scope>NUCLEOTIDE SEQUENCE [LARGE SCALE GENOMIC DNA]</scope>
    <source>
        <strain evidence="5">cv. Svevo</strain>
    </source>
</reference>
<dbReference type="Gene3D" id="4.10.60.10">
    <property type="entry name" value="Zinc finger, CCHC-type"/>
    <property type="match status" value="1"/>
</dbReference>
<accession>A0A9R0Q2N9</accession>
<dbReference type="EMBL" id="LT934111">
    <property type="protein sequence ID" value="VAH01634.1"/>
    <property type="molecule type" value="Genomic_DNA"/>
</dbReference>
<evidence type="ECO:0000259" key="3">
    <source>
        <dbReference type="PROSITE" id="PS50158"/>
    </source>
</evidence>
<evidence type="ECO:0000313" key="4">
    <source>
        <dbReference type="EMBL" id="VAH01634.1"/>
    </source>
</evidence>
<name>A0A9R0Q2N9_TRITD</name>
<evidence type="ECO:0000313" key="5">
    <source>
        <dbReference type="Proteomes" id="UP000324705"/>
    </source>
</evidence>
<feature type="domain" description="CCHC-type" evidence="3">
    <location>
        <begin position="206"/>
        <end position="222"/>
    </location>
</feature>
<dbReference type="InterPro" id="IPR001878">
    <property type="entry name" value="Znf_CCHC"/>
</dbReference>
<keyword evidence="1" id="KW-0862">Zinc</keyword>
<keyword evidence="5" id="KW-1185">Reference proteome</keyword>
<dbReference type="GO" id="GO:0008270">
    <property type="term" value="F:zinc ion binding"/>
    <property type="evidence" value="ECO:0007669"/>
    <property type="project" value="UniProtKB-KW"/>
</dbReference>
<dbReference type="OMA" id="DAGIVEW"/>
<dbReference type="Gramene" id="TRITD1Av1G022710.1">
    <property type="protein sequence ID" value="TRITD1Av1G022710.1"/>
    <property type="gene ID" value="TRITD1Av1G022710"/>
</dbReference>